<accession>A0AAU7ARH9</accession>
<dbReference type="PANTHER" id="PTHR20854">
    <property type="entry name" value="INOSITOL MONOPHOSPHATASE"/>
    <property type="match status" value="1"/>
</dbReference>
<dbReference type="GO" id="GO:0006020">
    <property type="term" value="P:inositol metabolic process"/>
    <property type="evidence" value="ECO:0007669"/>
    <property type="project" value="TreeGrafter"/>
</dbReference>
<keyword evidence="1" id="KW-0479">Metal-binding</keyword>
<feature type="binding site" evidence="1">
    <location>
        <position position="70"/>
    </location>
    <ligand>
        <name>Mg(2+)</name>
        <dbReference type="ChEBI" id="CHEBI:18420"/>
        <label>1</label>
        <note>catalytic</note>
    </ligand>
</feature>
<dbReference type="EMBL" id="CP114014">
    <property type="protein sequence ID" value="XAY04264.1"/>
    <property type="molecule type" value="Genomic_DNA"/>
</dbReference>
<dbReference type="GO" id="GO:0046872">
    <property type="term" value="F:metal ion binding"/>
    <property type="evidence" value="ECO:0007669"/>
    <property type="project" value="UniProtKB-KW"/>
</dbReference>
<dbReference type="Gene3D" id="3.30.540.10">
    <property type="entry name" value="Fructose-1,6-Bisphosphatase, subunit A, domain 1"/>
    <property type="match status" value="1"/>
</dbReference>
<dbReference type="GO" id="GO:0042132">
    <property type="term" value="F:fructose 1,6-bisphosphate 1-phosphatase activity"/>
    <property type="evidence" value="ECO:0007669"/>
    <property type="project" value="UniProtKB-EC"/>
</dbReference>
<name>A0AAU7ARH9_9ACTN</name>
<dbReference type="PRINTS" id="PR00377">
    <property type="entry name" value="IMPHPHTASES"/>
</dbReference>
<evidence type="ECO:0000313" key="2">
    <source>
        <dbReference type="EMBL" id="XAY04264.1"/>
    </source>
</evidence>
<keyword evidence="1" id="KW-0460">Magnesium</keyword>
<dbReference type="KEGG" id="parq:DSM112329_01097"/>
<dbReference type="AlphaFoldDB" id="A0AAU7ARH9"/>
<evidence type="ECO:0000256" key="1">
    <source>
        <dbReference type="PIRSR" id="PIRSR600760-2"/>
    </source>
</evidence>
<keyword evidence="2" id="KW-0378">Hydrolase</keyword>
<reference evidence="2" key="1">
    <citation type="submission" date="2022-12" db="EMBL/GenBank/DDBJ databases">
        <title>Paraconexibacter alkalitolerans sp. nov. and Baekduia alba sp. nov., isolated from soil and emended description of the genera Paraconexibacter (Chun et al., 2020) and Baekduia (An et al., 2020).</title>
        <authorList>
            <person name="Vieira S."/>
            <person name="Huber K.J."/>
            <person name="Geppert A."/>
            <person name="Wolf J."/>
            <person name="Neumann-Schaal M."/>
            <person name="Muesken M."/>
            <person name="Overmann J."/>
        </authorList>
    </citation>
    <scope>NUCLEOTIDE SEQUENCE</scope>
    <source>
        <strain evidence="2">AEG42_29</strain>
    </source>
</reference>
<dbReference type="InterPro" id="IPR000760">
    <property type="entry name" value="Inositol_monophosphatase-like"/>
</dbReference>
<gene>
    <name evidence="2" type="primary">suhB_1</name>
    <name evidence="2" type="ORF">DSM112329_01097</name>
</gene>
<organism evidence="2">
    <name type="scientific">Paraconexibacter sp. AEG42_29</name>
    <dbReference type="NCBI Taxonomy" id="2997339"/>
    <lineage>
        <taxon>Bacteria</taxon>
        <taxon>Bacillati</taxon>
        <taxon>Actinomycetota</taxon>
        <taxon>Thermoleophilia</taxon>
        <taxon>Solirubrobacterales</taxon>
        <taxon>Paraconexibacteraceae</taxon>
        <taxon>Paraconexibacter</taxon>
    </lineage>
</organism>
<dbReference type="Pfam" id="PF00459">
    <property type="entry name" value="Inositol_P"/>
    <property type="match status" value="1"/>
</dbReference>
<protein>
    <submittedName>
        <fullName evidence="2">Fructose-1, 6-bisphosphatase/inositol-1-monophosphatase</fullName>
        <ecNumber evidence="2">3.1.3.11</ecNumber>
    </submittedName>
</protein>
<dbReference type="PANTHER" id="PTHR20854:SF4">
    <property type="entry name" value="INOSITOL-1-MONOPHOSPHATASE-RELATED"/>
    <property type="match status" value="1"/>
</dbReference>
<comment type="cofactor">
    <cofactor evidence="1">
        <name>Mg(2+)</name>
        <dbReference type="ChEBI" id="CHEBI:18420"/>
    </cofactor>
</comment>
<dbReference type="CDD" id="cd01637">
    <property type="entry name" value="IMPase_like"/>
    <property type="match status" value="1"/>
</dbReference>
<dbReference type="EC" id="3.1.3.11" evidence="2"/>
<feature type="binding site" evidence="1">
    <location>
        <position position="87"/>
    </location>
    <ligand>
        <name>Mg(2+)</name>
        <dbReference type="ChEBI" id="CHEBI:18420"/>
        <label>1</label>
        <note>catalytic</note>
    </ligand>
</feature>
<dbReference type="SUPFAM" id="SSF56655">
    <property type="entry name" value="Carbohydrate phosphatase"/>
    <property type="match status" value="1"/>
</dbReference>
<proteinExistence type="predicted"/>
<dbReference type="Gene3D" id="3.40.190.80">
    <property type="match status" value="1"/>
</dbReference>
<dbReference type="GO" id="GO:0008934">
    <property type="term" value="F:inositol monophosphate 1-phosphatase activity"/>
    <property type="evidence" value="ECO:0007669"/>
    <property type="project" value="TreeGrafter"/>
</dbReference>
<dbReference type="GO" id="GO:0007165">
    <property type="term" value="P:signal transduction"/>
    <property type="evidence" value="ECO:0007669"/>
    <property type="project" value="TreeGrafter"/>
</dbReference>
<sequence>MQTPPVTFRTETEAAIAAVQNALRTASGRVGSDHLTMKGARDIVTETDVVIEDALRTALSKTSAQDVVGEERGGRATDSAHWIVDPLCGTRNFASGIPLYCVNVALVENKRVTAAVVGDASTGDILIAEARSGAWALRRDAIHRLNATADSGSIIVEAGKSTQNRREHAARFVSDFVRADRWELLALSSTLSTAYVAAGRAAAYVQFFATTVHNAAGSLVATEAGATVTDIDGNPWTTDSDSLIASADPQLHDELLTLVHATTARP</sequence>
<feature type="binding site" evidence="1">
    <location>
        <position position="85"/>
    </location>
    <ligand>
        <name>Mg(2+)</name>
        <dbReference type="ChEBI" id="CHEBI:18420"/>
        <label>1</label>
        <note>catalytic</note>
    </ligand>
</feature>